<dbReference type="Proteomes" id="UP000275078">
    <property type="component" value="Unassembled WGS sequence"/>
</dbReference>
<dbReference type="GO" id="GO:0005524">
    <property type="term" value="F:ATP binding"/>
    <property type="evidence" value="ECO:0007669"/>
    <property type="project" value="UniProtKB-KW"/>
</dbReference>
<evidence type="ECO:0000256" key="6">
    <source>
        <dbReference type="ARBA" id="ARBA00022777"/>
    </source>
</evidence>
<keyword evidence="7" id="KW-0067">ATP-binding</keyword>
<keyword evidence="6 10" id="KW-0418">Kinase</keyword>
<dbReference type="EMBL" id="ML119665">
    <property type="protein sequence ID" value="RPA83316.1"/>
    <property type="molecule type" value="Genomic_DNA"/>
</dbReference>
<name>A0A3N4ICV1_ASCIM</name>
<evidence type="ECO:0000259" key="9">
    <source>
        <dbReference type="PROSITE" id="PS50052"/>
    </source>
</evidence>
<dbReference type="PANTHER" id="PTHR23117:SF13">
    <property type="entry name" value="GUANYLATE KINASE"/>
    <property type="match status" value="1"/>
</dbReference>
<dbReference type="InterPro" id="IPR020590">
    <property type="entry name" value="Guanylate_kinase_CS"/>
</dbReference>
<dbReference type="EC" id="2.7.4.8" evidence="2"/>
<dbReference type="CDD" id="cd00071">
    <property type="entry name" value="GMPK"/>
    <property type="match status" value="1"/>
</dbReference>
<keyword evidence="11" id="KW-1185">Reference proteome</keyword>
<keyword evidence="5" id="KW-0547">Nucleotide-binding</keyword>
<proteinExistence type="inferred from homology"/>
<evidence type="ECO:0000256" key="3">
    <source>
        <dbReference type="ARBA" id="ARBA00016296"/>
    </source>
</evidence>
<dbReference type="PROSITE" id="PS50052">
    <property type="entry name" value="GUANYLATE_KINASE_2"/>
    <property type="match status" value="1"/>
</dbReference>
<dbReference type="Gene3D" id="3.40.50.300">
    <property type="entry name" value="P-loop containing nucleotide triphosphate hydrolases"/>
    <property type="match status" value="1"/>
</dbReference>
<dbReference type="InterPro" id="IPR008144">
    <property type="entry name" value="Guanylate_kin-like_dom"/>
</dbReference>
<organism evidence="10 11">
    <name type="scientific">Ascobolus immersus RN42</name>
    <dbReference type="NCBI Taxonomy" id="1160509"/>
    <lineage>
        <taxon>Eukaryota</taxon>
        <taxon>Fungi</taxon>
        <taxon>Dikarya</taxon>
        <taxon>Ascomycota</taxon>
        <taxon>Pezizomycotina</taxon>
        <taxon>Pezizomycetes</taxon>
        <taxon>Pezizales</taxon>
        <taxon>Ascobolaceae</taxon>
        <taxon>Ascobolus</taxon>
    </lineage>
</organism>
<dbReference type="AlphaFoldDB" id="A0A3N4ICV1"/>
<dbReference type="HAMAP" id="MF_00328">
    <property type="entry name" value="Guanylate_kinase"/>
    <property type="match status" value="1"/>
</dbReference>
<accession>A0A3N4ICV1</accession>
<dbReference type="GO" id="GO:0004385">
    <property type="term" value="F:GMP kinase activity"/>
    <property type="evidence" value="ECO:0007669"/>
    <property type="project" value="UniProtKB-EC"/>
</dbReference>
<feature type="domain" description="Guanylate kinase-like" evidence="9">
    <location>
        <begin position="1"/>
        <end position="182"/>
    </location>
</feature>
<dbReference type="PROSITE" id="PS00856">
    <property type="entry name" value="GUANYLATE_KINASE_1"/>
    <property type="match status" value="1"/>
</dbReference>
<evidence type="ECO:0000256" key="5">
    <source>
        <dbReference type="ARBA" id="ARBA00022741"/>
    </source>
</evidence>
<dbReference type="InterPro" id="IPR027417">
    <property type="entry name" value="P-loop_NTPase"/>
</dbReference>
<dbReference type="SUPFAM" id="SSF52540">
    <property type="entry name" value="P-loop containing nucleoside triphosphate hydrolases"/>
    <property type="match status" value="1"/>
</dbReference>
<evidence type="ECO:0000256" key="1">
    <source>
        <dbReference type="ARBA" id="ARBA00005790"/>
    </source>
</evidence>
<dbReference type="InterPro" id="IPR017665">
    <property type="entry name" value="Guanylate_kinase"/>
</dbReference>
<evidence type="ECO:0000256" key="7">
    <source>
        <dbReference type="ARBA" id="ARBA00022840"/>
    </source>
</evidence>
<keyword evidence="4" id="KW-0808">Transferase</keyword>
<evidence type="ECO:0000313" key="11">
    <source>
        <dbReference type="Proteomes" id="UP000275078"/>
    </source>
</evidence>
<dbReference type="PANTHER" id="PTHR23117">
    <property type="entry name" value="GUANYLATE KINASE-RELATED"/>
    <property type="match status" value="1"/>
</dbReference>
<evidence type="ECO:0000256" key="4">
    <source>
        <dbReference type="ARBA" id="ARBA00022679"/>
    </source>
</evidence>
<dbReference type="Pfam" id="PF00625">
    <property type="entry name" value="Guanylate_kin"/>
    <property type="match status" value="1"/>
</dbReference>
<protein>
    <recommendedName>
        <fullName evidence="3">Guanylate kinase</fullName>
        <ecNumber evidence="2">2.7.4.8</ecNumber>
    </recommendedName>
    <alternativeName>
        <fullName evidence="8">GMP kinase</fullName>
    </alternativeName>
</protein>
<evidence type="ECO:0000256" key="8">
    <source>
        <dbReference type="ARBA" id="ARBA00030128"/>
    </source>
</evidence>
<dbReference type="STRING" id="1160509.A0A3N4ICV1"/>
<evidence type="ECO:0000256" key="2">
    <source>
        <dbReference type="ARBA" id="ARBA00012961"/>
    </source>
</evidence>
<dbReference type="InterPro" id="IPR008145">
    <property type="entry name" value="GK/Ca_channel_bsu"/>
</dbReference>
<dbReference type="SMART" id="SM00072">
    <property type="entry name" value="GuKc"/>
    <property type="match status" value="1"/>
</dbReference>
<dbReference type="NCBIfam" id="TIGR03263">
    <property type="entry name" value="guanyl_kin"/>
    <property type="match status" value="1"/>
</dbReference>
<comment type="similarity">
    <text evidence="1">Belongs to the guanylate kinase family.</text>
</comment>
<dbReference type="GO" id="GO:0005829">
    <property type="term" value="C:cytosol"/>
    <property type="evidence" value="ECO:0007669"/>
    <property type="project" value="TreeGrafter"/>
</dbReference>
<dbReference type="FunFam" id="3.40.50.300:FF:000776">
    <property type="entry name" value="Guanylate kinase 2"/>
    <property type="match status" value="1"/>
</dbReference>
<dbReference type="OrthoDB" id="6334211at2759"/>
<reference evidence="10 11" key="1">
    <citation type="journal article" date="2018" name="Nat. Ecol. Evol.">
        <title>Pezizomycetes genomes reveal the molecular basis of ectomycorrhizal truffle lifestyle.</title>
        <authorList>
            <person name="Murat C."/>
            <person name="Payen T."/>
            <person name="Noel B."/>
            <person name="Kuo A."/>
            <person name="Morin E."/>
            <person name="Chen J."/>
            <person name="Kohler A."/>
            <person name="Krizsan K."/>
            <person name="Balestrini R."/>
            <person name="Da Silva C."/>
            <person name="Montanini B."/>
            <person name="Hainaut M."/>
            <person name="Levati E."/>
            <person name="Barry K.W."/>
            <person name="Belfiori B."/>
            <person name="Cichocki N."/>
            <person name="Clum A."/>
            <person name="Dockter R.B."/>
            <person name="Fauchery L."/>
            <person name="Guy J."/>
            <person name="Iotti M."/>
            <person name="Le Tacon F."/>
            <person name="Lindquist E.A."/>
            <person name="Lipzen A."/>
            <person name="Malagnac F."/>
            <person name="Mello A."/>
            <person name="Molinier V."/>
            <person name="Miyauchi S."/>
            <person name="Poulain J."/>
            <person name="Riccioni C."/>
            <person name="Rubini A."/>
            <person name="Sitrit Y."/>
            <person name="Splivallo R."/>
            <person name="Traeger S."/>
            <person name="Wang M."/>
            <person name="Zifcakova L."/>
            <person name="Wipf D."/>
            <person name="Zambonelli A."/>
            <person name="Paolocci F."/>
            <person name="Nowrousian M."/>
            <person name="Ottonello S."/>
            <person name="Baldrian P."/>
            <person name="Spatafora J.W."/>
            <person name="Henrissat B."/>
            <person name="Nagy L.G."/>
            <person name="Aury J.M."/>
            <person name="Wincker P."/>
            <person name="Grigoriev I.V."/>
            <person name="Bonfante P."/>
            <person name="Martin F.M."/>
        </authorList>
    </citation>
    <scope>NUCLEOTIDE SEQUENCE [LARGE SCALE GENOMIC DNA]</scope>
    <source>
        <strain evidence="10 11">RN42</strain>
    </source>
</reference>
<gene>
    <name evidence="10" type="ORF">BJ508DRAFT_375101</name>
</gene>
<sequence>MVLIVLSGPSGAGKSTLLKKLFAEFPDKFGFSVSHTTRSPRGGEVDGKDYHFTTQENFADLVSTNSFLEHATYAGNSYGTSLKAVEDVESVGRHCILDIEMEGVKQVKTSGRAAKFIFVRPPSLEILEERLRGRGSDKEEAIQKRLRQARNELEYAEGGVHDITIINDNVEEAYSQLKSYILEIIGETQ</sequence>
<evidence type="ECO:0000313" key="10">
    <source>
        <dbReference type="EMBL" id="RPA83316.1"/>
    </source>
</evidence>